<evidence type="ECO:0000313" key="2">
    <source>
        <dbReference type="Proteomes" id="UP000019486"/>
    </source>
</evidence>
<accession>W9GWN1</accession>
<organism evidence="1 2">
    <name type="scientific">Skermanella stibiiresistens SB22</name>
    <dbReference type="NCBI Taxonomy" id="1385369"/>
    <lineage>
        <taxon>Bacteria</taxon>
        <taxon>Pseudomonadati</taxon>
        <taxon>Pseudomonadota</taxon>
        <taxon>Alphaproteobacteria</taxon>
        <taxon>Rhodospirillales</taxon>
        <taxon>Azospirillaceae</taxon>
        <taxon>Skermanella</taxon>
    </lineage>
</organism>
<name>W9GWN1_9PROT</name>
<sequence length="68" mass="7475">MAILSRLPTHDQTNNLFLPPGHLMHATDHHAERTRAFQASHDVCGLTLAAWCEPALFSTKLVQSSALP</sequence>
<protein>
    <submittedName>
        <fullName evidence="1">Uncharacterized protein</fullName>
    </submittedName>
</protein>
<evidence type="ECO:0000313" key="1">
    <source>
        <dbReference type="EMBL" id="EWY37051.1"/>
    </source>
</evidence>
<dbReference type="Proteomes" id="UP000019486">
    <property type="component" value="Unassembled WGS sequence"/>
</dbReference>
<dbReference type="EMBL" id="AVFL01000031">
    <property type="protein sequence ID" value="EWY37051.1"/>
    <property type="molecule type" value="Genomic_DNA"/>
</dbReference>
<gene>
    <name evidence="1" type="ORF">N825_21640</name>
</gene>
<keyword evidence="2" id="KW-1185">Reference proteome</keyword>
<reference evidence="1 2" key="1">
    <citation type="submission" date="2013-08" db="EMBL/GenBank/DDBJ databases">
        <title>The genome sequence of Skermanella stibiiresistens.</title>
        <authorList>
            <person name="Zhu W."/>
            <person name="Wang G."/>
        </authorList>
    </citation>
    <scope>NUCLEOTIDE SEQUENCE [LARGE SCALE GENOMIC DNA]</scope>
    <source>
        <strain evidence="1 2">SB22</strain>
    </source>
</reference>
<dbReference type="RefSeq" id="WP_037459493.1">
    <property type="nucleotide sequence ID" value="NZ_AVFL01000031.1"/>
</dbReference>
<comment type="caution">
    <text evidence="1">The sequence shown here is derived from an EMBL/GenBank/DDBJ whole genome shotgun (WGS) entry which is preliminary data.</text>
</comment>
<dbReference type="AlphaFoldDB" id="W9GWN1"/>
<proteinExistence type="predicted"/>